<dbReference type="PROSITE" id="PS51257">
    <property type="entry name" value="PROKAR_LIPOPROTEIN"/>
    <property type="match status" value="1"/>
</dbReference>
<organism evidence="2">
    <name type="scientific">uncultured Thiotrichaceae bacterium</name>
    <dbReference type="NCBI Taxonomy" id="298394"/>
    <lineage>
        <taxon>Bacteria</taxon>
        <taxon>Pseudomonadati</taxon>
        <taxon>Pseudomonadota</taxon>
        <taxon>Gammaproteobacteria</taxon>
        <taxon>Thiotrichales</taxon>
        <taxon>Thiotrichaceae</taxon>
        <taxon>environmental samples</taxon>
    </lineage>
</organism>
<accession>A0A6S6STL3</accession>
<proteinExistence type="predicted"/>
<evidence type="ECO:0000256" key="1">
    <source>
        <dbReference type="SAM" id="SignalP"/>
    </source>
</evidence>
<evidence type="ECO:0000313" key="2">
    <source>
        <dbReference type="EMBL" id="CAA6806605.1"/>
    </source>
</evidence>
<sequence>MKTKNLIGLAALATWGLSACSHNPQAVNTTSAIPEADALSTAPHSQQVRSAAQQPRQQVAKALDLNYNRMQPQRPQRAQIPVQRHNPAQAQHVGYAPAARFIPQATSRPHIPSYTPRRATAPKGNGGMPTLSQAELRAIGQQIFVNEGGGNMNRLVHWNVGEDFAAMGIGHFTWYPSNRRQRFGNTFPGLLDHMASKGVQLPTWLQQARRTGAPWRSRSEFLRDQHSPRVKQLQQILYNTREIQAEYIVNRTRRAMPKLVKASASHSRQNVARNLNAVANTPGGWYALIDYVNFKGEGLGSGGYKGKSWGLRQVLEEMRPSQPGRQSLHEFADAAMRVLNRRVRNSDPKRNEARWLRGWQNRVNTYRNPVV</sequence>
<evidence type="ECO:0008006" key="3">
    <source>
        <dbReference type="Google" id="ProtNLM"/>
    </source>
</evidence>
<feature type="chain" id="PRO_5028051207" description="Lipoprotein" evidence="1">
    <location>
        <begin position="27"/>
        <end position="371"/>
    </location>
</feature>
<keyword evidence="1" id="KW-0732">Signal</keyword>
<gene>
    <name evidence="2" type="ORF">HELGO_WM32493</name>
</gene>
<protein>
    <recommendedName>
        <fullName evidence="3">Lipoprotein</fullName>
    </recommendedName>
</protein>
<reference evidence="2" key="1">
    <citation type="submission" date="2020-01" db="EMBL/GenBank/DDBJ databases">
        <authorList>
            <person name="Meier V. D."/>
            <person name="Meier V D."/>
        </authorList>
    </citation>
    <scope>NUCLEOTIDE SEQUENCE</scope>
    <source>
        <strain evidence="2">HLG_WM_MAG_08</strain>
    </source>
</reference>
<dbReference type="EMBL" id="CACVAV010000107">
    <property type="protein sequence ID" value="CAA6806605.1"/>
    <property type="molecule type" value="Genomic_DNA"/>
</dbReference>
<dbReference type="AlphaFoldDB" id="A0A6S6STL3"/>
<name>A0A6S6STL3_9GAMM</name>
<feature type="signal peptide" evidence="1">
    <location>
        <begin position="1"/>
        <end position="26"/>
    </location>
</feature>